<evidence type="ECO:0000259" key="3">
    <source>
        <dbReference type="Pfam" id="PF10374"/>
    </source>
</evidence>
<dbReference type="Gene3D" id="1.25.40.10">
    <property type="entry name" value="Tetratricopeptide repeat domain"/>
    <property type="match status" value="1"/>
</dbReference>
<dbReference type="Pfam" id="PF10373">
    <property type="entry name" value="EST1_DNA_bind"/>
    <property type="match status" value="1"/>
</dbReference>
<dbReference type="EMBL" id="JAVRRD010000014">
    <property type="protein sequence ID" value="KAK5052120.1"/>
    <property type="molecule type" value="Genomic_DNA"/>
</dbReference>
<feature type="region of interest" description="Disordered" evidence="1">
    <location>
        <begin position="733"/>
        <end position="823"/>
    </location>
</feature>
<gene>
    <name evidence="4" type="ORF">LTR84_002924</name>
</gene>
<feature type="compositionally biased region" description="Polar residues" evidence="1">
    <location>
        <begin position="741"/>
        <end position="764"/>
    </location>
</feature>
<name>A0AAV9N998_9EURO</name>
<dbReference type="Pfam" id="PF10374">
    <property type="entry name" value="EST1"/>
    <property type="match status" value="1"/>
</dbReference>
<evidence type="ECO:0000256" key="1">
    <source>
        <dbReference type="SAM" id="MobiDB-lite"/>
    </source>
</evidence>
<dbReference type="PANTHER" id="PTHR15696:SF36">
    <property type="entry name" value="NONSENSE-MEDIATED MRNA DECAY FACTOR"/>
    <property type="match status" value="1"/>
</dbReference>
<dbReference type="InterPro" id="IPR045153">
    <property type="entry name" value="Est1/Ebs1-like"/>
</dbReference>
<dbReference type="GeneID" id="89971123"/>
<dbReference type="Proteomes" id="UP001358417">
    <property type="component" value="Unassembled WGS sequence"/>
</dbReference>
<sequence length="823" mass="91904">MEEVAKTASKNVDCAEKDLAVLVSRKEPAYTRLEAQLSRLRIACQDFVFVDFNAATASKTETRLWDAHAKVNQKFRPLLAKFRDPDSKKKHVERRKAEKLYLEFIKSSMRFYRGYVQRLASHFRDIPEVVDVAKKFGLDTLSAEPAISVDELQKKQIVRSCYLSLVQLGDLSRYRETELQTKQRDWGPAKGYYQLAIALDPHSGVAYNQLAVIALTDEDHIRAVYYLYRAIMVQNPAPQAPGNLEIEFRKIRNRVANRKPISSSDVNGDNGLSDQFIIYHSRCAEEGFVFSDDQQNEILQRLADDLREKPFDARIRKFCLINIAAEDASARRVRGKLPPLLLKSYVLITIAEDISPLQIYQGFQQLNIGTFFLLLKLMLDELQQLARGPEPGTPIDEELVPVTPVTRRILPHLRLYSSWLLSKVEYLLANNSMKVQMREFWCVYTEALSLLVVTYPIIDIAEIPYLLDEDVDTLGFSPFPEVLREQRGLANSKYNEARFGPRSPANEMLYRIKSLVKDAVLLCRREFGSIPIPLKFAGNCFVFLDEDGQPPMKETPASPHHGHQNSISRDDIEAAKQPTGAAGYSFSYHEDVSDAGASASVTSAMENMVNNLTRPEALDHSTPSIDQTDESHYPVLKTPTAQSFAERGLKQSQRSGYTAQDFVQPIHRSSSSSFPSLGDAGTNRPILPSIMNSPFAPRPGETPGSPPPANVGQRLRGSREISPQTRHFQASLLQQQQAIQNRTSPAVSPQPTMSSLSKTPSNVISRGWKINQSQPGSSQWSSPLSAGLSGTIVRHRAPEPAPFGAIGEPRPKSSGAPVSGQLG</sequence>
<reference evidence="4 5" key="1">
    <citation type="submission" date="2023-08" db="EMBL/GenBank/DDBJ databases">
        <title>Black Yeasts Isolated from many extreme environments.</title>
        <authorList>
            <person name="Coleine C."/>
            <person name="Stajich J.E."/>
            <person name="Selbmann L."/>
        </authorList>
    </citation>
    <scope>NUCLEOTIDE SEQUENCE [LARGE SCALE GENOMIC DNA]</scope>
    <source>
        <strain evidence="4 5">CCFEE 5792</strain>
    </source>
</reference>
<dbReference type="InterPro" id="IPR019458">
    <property type="entry name" value="Est1-like_N"/>
</dbReference>
<evidence type="ECO:0000313" key="4">
    <source>
        <dbReference type="EMBL" id="KAK5052120.1"/>
    </source>
</evidence>
<feature type="region of interest" description="Disordered" evidence="1">
    <location>
        <begin position="642"/>
        <end position="719"/>
    </location>
</feature>
<dbReference type="InterPro" id="IPR011990">
    <property type="entry name" value="TPR-like_helical_dom_sf"/>
</dbReference>
<protein>
    <recommendedName>
        <fullName evidence="6">DNA/RNA-binding domain-containing protein</fullName>
    </recommendedName>
</protein>
<evidence type="ECO:0000259" key="2">
    <source>
        <dbReference type="Pfam" id="PF10373"/>
    </source>
</evidence>
<keyword evidence="5" id="KW-1185">Reference proteome</keyword>
<accession>A0AAV9N998</accession>
<dbReference type="PANTHER" id="PTHR15696">
    <property type="entry name" value="SMG-7 SUPPRESSOR WITH MORPHOLOGICAL EFFECT ON GENITALIA PROTEIN 7"/>
    <property type="match status" value="1"/>
</dbReference>
<dbReference type="InterPro" id="IPR018834">
    <property type="entry name" value="DNA/RNA-bd_Est1-type"/>
</dbReference>
<feature type="compositionally biased region" description="Low complexity" evidence="1">
    <location>
        <begin position="773"/>
        <end position="789"/>
    </location>
</feature>
<dbReference type="SUPFAM" id="SSF48452">
    <property type="entry name" value="TPR-like"/>
    <property type="match status" value="1"/>
</dbReference>
<dbReference type="AlphaFoldDB" id="A0AAV9N998"/>
<feature type="domain" description="Telomerase activating protein Est1-like N-terminal" evidence="3">
    <location>
        <begin position="59"/>
        <end position="177"/>
    </location>
</feature>
<feature type="domain" description="DNA/RNA-binding" evidence="2">
    <location>
        <begin position="189"/>
        <end position="479"/>
    </location>
</feature>
<evidence type="ECO:0008006" key="6">
    <source>
        <dbReference type="Google" id="ProtNLM"/>
    </source>
</evidence>
<evidence type="ECO:0000313" key="5">
    <source>
        <dbReference type="Proteomes" id="UP001358417"/>
    </source>
</evidence>
<proteinExistence type="predicted"/>
<comment type="caution">
    <text evidence="4">The sequence shown here is derived from an EMBL/GenBank/DDBJ whole genome shotgun (WGS) entry which is preliminary data.</text>
</comment>
<dbReference type="RefSeq" id="XP_064706134.1">
    <property type="nucleotide sequence ID" value="XM_064846524.1"/>
</dbReference>
<organism evidence="4 5">
    <name type="scientific">Exophiala bonariae</name>
    <dbReference type="NCBI Taxonomy" id="1690606"/>
    <lineage>
        <taxon>Eukaryota</taxon>
        <taxon>Fungi</taxon>
        <taxon>Dikarya</taxon>
        <taxon>Ascomycota</taxon>
        <taxon>Pezizomycotina</taxon>
        <taxon>Eurotiomycetes</taxon>
        <taxon>Chaetothyriomycetidae</taxon>
        <taxon>Chaetothyriales</taxon>
        <taxon>Herpotrichiellaceae</taxon>
        <taxon>Exophiala</taxon>
    </lineage>
</organism>